<comment type="caution">
    <text evidence="2">The sequence shown here is derived from an EMBL/GenBank/DDBJ whole genome shotgun (WGS) entry which is preliminary data.</text>
</comment>
<feature type="coiled-coil region" evidence="1">
    <location>
        <begin position="210"/>
        <end position="237"/>
    </location>
</feature>
<protein>
    <submittedName>
        <fullName evidence="2">Uncharacterized protein</fullName>
    </submittedName>
</protein>
<evidence type="ECO:0000313" key="4">
    <source>
        <dbReference type="Proteomes" id="UP000663855"/>
    </source>
</evidence>
<dbReference type="EMBL" id="CAJNOV010008705">
    <property type="protein sequence ID" value="CAF1335275.1"/>
    <property type="molecule type" value="Genomic_DNA"/>
</dbReference>
<sequence>MDSLMETSQLPLVVFGPGHIDTSRAEMLVQCLSNKIKEKRFKLQKLVGINEDKKKHNELMGKEKIQLTTKLTNIEHENSVREQQLLTEQLRIKEIQFNIQMLDDHNSSIKRDYINEERKYDQEKSLLINKFEHIKQQWTEIFKPQYEQSKVYQYLKQGDLAYNSLVERQEVLRSTQNLAYKHYSIRRQEFCNEKHFQSSILSIAKCFISRRDQFIQIEKMKEKLLELESKQKQLIESKIDKMKAWESVYTQPVKRDLLDFCLQTNIDQALTFSFNQIQEDIWSQPMTPVIGSILTPQNEQIELVPIEQTNNKSFVTTQSTIPTIIIDETTPEVVKPSPHQKLASTIVVAASTTENTSIHSNRTSVLHLSTAIDDDDDDEEFFLTSHRKTPIPQMEQMSIKDCPPSTQAFTVSAVTTNSSIDVNEEVSFISSSDQQLTQTFALVSTPTQVESIPVRDIVTPITDNQVSESISILSSDTIVNKLHSTVTFQLPPFIIQNRLASSVTSSIQPQVTSSDVQQMLLTFSPEPSSINEEQLQPMEDYAERLQQQRPTFTLPSSIESITSTQNGYTNFNYNFGFDDDNKAGDVTAVNGGNFTSPINFSNWSNLGSPLAMDSADQFPVFMQNQNISNNGVDTSFSFTSFNFGGVAGDGGETSTNSAFGSFFFGNDGSPMNTELGQEKKQ</sequence>
<keyword evidence="1" id="KW-0175">Coiled coil</keyword>
<organism evidence="2 4">
    <name type="scientific">Rotaria magnacalcarata</name>
    <dbReference type="NCBI Taxonomy" id="392030"/>
    <lineage>
        <taxon>Eukaryota</taxon>
        <taxon>Metazoa</taxon>
        <taxon>Spiralia</taxon>
        <taxon>Gnathifera</taxon>
        <taxon>Rotifera</taxon>
        <taxon>Eurotatoria</taxon>
        <taxon>Bdelloidea</taxon>
        <taxon>Philodinida</taxon>
        <taxon>Philodinidae</taxon>
        <taxon>Rotaria</taxon>
    </lineage>
</organism>
<dbReference type="Proteomes" id="UP000681967">
    <property type="component" value="Unassembled WGS sequence"/>
</dbReference>
<gene>
    <name evidence="3" type="ORF">BYL167_LOCUS22827</name>
    <name evidence="2" type="ORF">CJN711_LOCUS18640</name>
</gene>
<proteinExistence type="predicted"/>
<evidence type="ECO:0000313" key="2">
    <source>
        <dbReference type="EMBL" id="CAF1335275.1"/>
    </source>
</evidence>
<reference evidence="2" key="1">
    <citation type="submission" date="2021-02" db="EMBL/GenBank/DDBJ databases">
        <authorList>
            <person name="Nowell W R."/>
        </authorList>
    </citation>
    <scope>NUCLEOTIDE SEQUENCE</scope>
</reference>
<evidence type="ECO:0000256" key="1">
    <source>
        <dbReference type="SAM" id="Coils"/>
    </source>
</evidence>
<evidence type="ECO:0000313" key="3">
    <source>
        <dbReference type="EMBL" id="CAF4181156.1"/>
    </source>
</evidence>
<accession>A0A815G8N8</accession>
<name>A0A815G8N8_9BILA</name>
<dbReference type="Proteomes" id="UP000663855">
    <property type="component" value="Unassembled WGS sequence"/>
</dbReference>
<dbReference type="AlphaFoldDB" id="A0A815G8N8"/>
<dbReference type="EMBL" id="CAJOBH010014389">
    <property type="protein sequence ID" value="CAF4181156.1"/>
    <property type="molecule type" value="Genomic_DNA"/>
</dbReference>